<keyword evidence="2" id="KW-0808">Transferase</keyword>
<evidence type="ECO:0000313" key="2">
    <source>
        <dbReference type="EMBL" id="RKF17024.1"/>
    </source>
</evidence>
<feature type="domain" description="Histidine phosphotransferase ChpT C-terminal" evidence="1">
    <location>
        <begin position="86"/>
        <end position="196"/>
    </location>
</feature>
<evidence type="ECO:0000259" key="1">
    <source>
        <dbReference type="Pfam" id="PF10090"/>
    </source>
</evidence>
<name>A0A3A8BBW1_9RHOB</name>
<dbReference type="InterPro" id="IPR018762">
    <property type="entry name" value="ChpT_C"/>
</dbReference>
<dbReference type="Pfam" id="PF10090">
    <property type="entry name" value="HPTransfase"/>
    <property type="match status" value="1"/>
</dbReference>
<dbReference type="Gene3D" id="1.10.287.130">
    <property type="match status" value="1"/>
</dbReference>
<dbReference type="Gene3D" id="3.30.565.10">
    <property type="entry name" value="Histidine kinase-like ATPase, C-terminal domain"/>
    <property type="match status" value="1"/>
</dbReference>
<keyword evidence="3" id="KW-1185">Reference proteome</keyword>
<dbReference type="InterPro" id="IPR036890">
    <property type="entry name" value="HATPase_C_sf"/>
</dbReference>
<dbReference type="AlphaFoldDB" id="A0A3A8BBW1"/>
<accession>A0A3A8BBW1</accession>
<evidence type="ECO:0000313" key="3">
    <source>
        <dbReference type="Proteomes" id="UP000281128"/>
    </source>
</evidence>
<sequence>MEDFGNTYPNRQLTQLIGSRICHDLISPVGAISNGLELLRLSGAPEGPEMELMQASADNANGRIRFFRVAFGLSCEDQVMDAEGVRALAAAFFDARIALDWRLTGDMPRPVAQALCLGLLCAERALLQGGTLAVAGTAGEVRITASGPRIAQQGGVWDMLDGGGADAAPLTAADVQFALLPETLARLGRRAVAEWSGESLLLRF</sequence>
<dbReference type="EMBL" id="RAPE01000001">
    <property type="protein sequence ID" value="RKF17024.1"/>
    <property type="molecule type" value="Genomic_DNA"/>
</dbReference>
<gene>
    <name evidence="2" type="ORF">D6850_05760</name>
</gene>
<comment type="caution">
    <text evidence="2">The sequence shown here is derived from an EMBL/GenBank/DDBJ whole genome shotgun (WGS) entry which is preliminary data.</text>
</comment>
<protein>
    <submittedName>
        <fullName evidence="2">Histidine phosphotransferase</fullName>
    </submittedName>
</protein>
<reference evidence="2 3" key="1">
    <citation type="submission" date="2018-09" db="EMBL/GenBank/DDBJ databases">
        <title>Roseovarius spongiae sp. nov., isolated from a marine sponge.</title>
        <authorList>
            <person name="Zhuang L."/>
            <person name="Luo L."/>
        </authorList>
    </citation>
    <scope>NUCLEOTIDE SEQUENCE [LARGE SCALE GENOMIC DNA]</scope>
    <source>
        <strain evidence="2 3">HN-E21</strain>
    </source>
</reference>
<dbReference type="RefSeq" id="WP_121164619.1">
    <property type="nucleotide sequence ID" value="NZ_RAPE01000001.1"/>
</dbReference>
<dbReference type="GO" id="GO:0016740">
    <property type="term" value="F:transferase activity"/>
    <property type="evidence" value="ECO:0007669"/>
    <property type="project" value="UniProtKB-KW"/>
</dbReference>
<proteinExistence type="predicted"/>
<dbReference type="Proteomes" id="UP000281128">
    <property type="component" value="Unassembled WGS sequence"/>
</dbReference>
<organism evidence="2 3">
    <name type="scientific">Roseovarius spongiae</name>
    <dbReference type="NCBI Taxonomy" id="2320272"/>
    <lineage>
        <taxon>Bacteria</taxon>
        <taxon>Pseudomonadati</taxon>
        <taxon>Pseudomonadota</taxon>
        <taxon>Alphaproteobacteria</taxon>
        <taxon>Rhodobacterales</taxon>
        <taxon>Roseobacteraceae</taxon>
        <taxon>Roseovarius</taxon>
    </lineage>
</organism>
<dbReference type="OrthoDB" id="9803702at2"/>